<comment type="caution">
    <text evidence="1">The sequence shown here is derived from an EMBL/GenBank/DDBJ whole genome shotgun (WGS) entry which is preliminary data.</text>
</comment>
<proteinExistence type="predicted"/>
<evidence type="ECO:0000313" key="1">
    <source>
        <dbReference type="EMBL" id="KKK91025.1"/>
    </source>
</evidence>
<dbReference type="AlphaFoldDB" id="A0A0F8ZYU8"/>
<organism evidence="1">
    <name type="scientific">marine sediment metagenome</name>
    <dbReference type="NCBI Taxonomy" id="412755"/>
    <lineage>
        <taxon>unclassified sequences</taxon>
        <taxon>metagenomes</taxon>
        <taxon>ecological metagenomes</taxon>
    </lineage>
</organism>
<dbReference type="EMBL" id="LAZR01048837">
    <property type="protein sequence ID" value="KKK91025.1"/>
    <property type="molecule type" value="Genomic_DNA"/>
</dbReference>
<protein>
    <submittedName>
        <fullName evidence="1">Uncharacterized protein</fullName>
    </submittedName>
</protein>
<accession>A0A0F8ZYU8</accession>
<sequence>MAICQYCGKEWHVCTNCCLTYEWEERFCSEQCREASKEFKDMKDIYINLLGSLTSKQREWLEIVINHDDEYWSLYEEWESEFFNTIGK</sequence>
<gene>
    <name evidence="1" type="ORF">LCGC14_2717140</name>
</gene>
<reference evidence="1" key="1">
    <citation type="journal article" date="2015" name="Nature">
        <title>Complex archaea that bridge the gap between prokaryotes and eukaryotes.</title>
        <authorList>
            <person name="Spang A."/>
            <person name="Saw J.H."/>
            <person name="Jorgensen S.L."/>
            <person name="Zaremba-Niedzwiedzka K."/>
            <person name="Martijn J."/>
            <person name="Lind A.E."/>
            <person name="van Eijk R."/>
            <person name="Schleper C."/>
            <person name="Guy L."/>
            <person name="Ettema T.J."/>
        </authorList>
    </citation>
    <scope>NUCLEOTIDE SEQUENCE</scope>
</reference>
<name>A0A0F8ZYU8_9ZZZZ</name>